<gene>
    <name evidence="2" type="ORF">Slati_2382600</name>
</gene>
<name>A0AAW2WCI2_9LAMI</name>
<dbReference type="InterPro" id="IPR043502">
    <property type="entry name" value="DNA/RNA_pol_sf"/>
</dbReference>
<protein>
    <recommendedName>
        <fullName evidence="1">Reverse transcriptase domain-containing protein</fullName>
    </recommendedName>
</protein>
<reference evidence="2" key="2">
    <citation type="journal article" date="2024" name="Plant">
        <title>Genomic evolution and insights into agronomic trait innovations of Sesamum species.</title>
        <authorList>
            <person name="Miao H."/>
            <person name="Wang L."/>
            <person name="Qu L."/>
            <person name="Liu H."/>
            <person name="Sun Y."/>
            <person name="Le M."/>
            <person name="Wang Q."/>
            <person name="Wei S."/>
            <person name="Zheng Y."/>
            <person name="Lin W."/>
            <person name="Duan Y."/>
            <person name="Cao H."/>
            <person name="Xiong S."/>
            <person name="Wang X."/>
            <person name="Wei L."/>
            <person name="Li C."/>
            <person name="Ma Q."/>
            <person name="Ju M."/>
            <person name="Zhao R."/>
            <person name="Li G."/>
            <person name="Mu C."/>
            <person name="Tian Q."/>
            <person name="Mei H."/>
            <person name="Zhang T."/>
            <person name="Gao T."/>
            <person name="Zhang H."/>
        </authorList>
    </citation>
    <scope>NUCLEOTIDE SEQUENCE</scope>
    <source>
        <strain evidence="2">KEN1</strain>
    </source>
</reference>
<feature type="domain" description="Reverse transcriptase" evidence="1">
    <location>
        <begin position="70"/>
        <end position="167"/>
    </location>
</feature>
<dbReference type="CDD" id="cd01650">
    <property type="entry name" value="RT_nLTR_like"/>
    <property type="match status" value="1"/>
</dbReference>
<sequence length="308" mass="34905">MQDIQRVITRYYDTLFQSSNPSSHVIDETLCTVAPIVSSEMNATLLLPFTPEEVRCALDQMYPYKSPGPDVGHFRPISLCNVIYKISSKTIANRLKPLLPAIISKTQSAFIPGQLISDNVLIAYETNHFLAHKYRGKEGHVALKLDISKAYDRVEWLFLERALEVFSRMIQHEEVSGTLNYVTVSRDGPRISHLLFADDTLLFMQATEEVLLCVERMLRQFEATSGLAINWQKSAAVCSRNVDKASREALGQVLGFTVVDKHEKYLGLPTVIGRSKRAVFEHLKSRIWNKMQHWRTKLLSTGRADGPP</sequence>
<dbReference type="InterPro" id="IPR052343">
    <property type="entry name" value="Retrotransposon-Effector_Assoc"/>
</dbReference>
<dbReference type="InterPro" id="IPR000477">
    <property type="entry name" value="RT_dom"/>
</dbReference>
<organism evidence="2">
    <name type="scientific">Sesamum latifolium</name>
    <dbReference type="NCBI Taxonomy" id="2727402"/>
    <lineage>
        <taxon>Eukaryota</taxon>
        <taxon>Viridiplantae</taxon>
        <taxon>Streptophyta</taxon>
        <taxon>Embryophyta</taxon>
        <taxon>Tracheophyta</taxon>
        <taxon>Spermatophyta</taxon>
        <taxon>Magnoliopsida</taxon>
        <taxon>eudicotyledons</taxon>
        <taxon>Gunneridae</taxon>
        <taxon>Pentapetalae</taxon>
        <taxon>asterids</taxon>
        <taxon>lamiids</taxon>
        <taxon>Lamiales</taxon>
        <taxon>Pedaliaceae</taxon>
        <taxon>Sesamum</taxon>
    </lineage>
</organism>
<evidence type="ECO:0000313" key="2">
    <source>
        <dbReference type="EMBL" id="KAL0438996.1"/>
    </source>
</evidence>
<reference evidence="2" key="1">
    <citation type="submission" date="2020-06" db="EMBL/GenBank/DDBJ databases">
        <authorList>
            <person name="Li T."/>
            <person name="Hu X."/>
            <person name="Zhang T."/>
            <person name="Song X."/>
            <person name="Zhang H."/>
            <person name="Dai N."/>
            <person name="Sheng W."/>
            <person name="Hou X."/>
            <person name="Wei L."/>
        </authorList>
    </citation>
    <scope>NUCLEOTIDE SEQUENCE</scope>
    <source>
        <strain evidence="2">KEN1</strain>
        <tissue evidence="2">Leaf</tissue>
    </source>
</reference>
<dbReference type="PANTHER" id="PTHR46890">
    <property type="entry name" value="NON-LTR RETROLELEMENT REVERSE TRANSCRIPTASE-LIKE PROTEIN-RELATED"/>
    <property type="match status" value="1"/>
</dbReference>
<dbReference type="SUPFAM" id="SSF56672">
    <property type="entry name" value="DNA/RNA polymerases"/>
    <property type="match status" value="1"/>
</dbReference>
<proteinExistence type="predicted"/>
<dbReference type="EMBL" id="JACGWN010000008">
    <property type="protein sequence ID" value="KAL0438996.1"/>
    <property type="molecule type" value="Genomic_DNA"/>
</dbReference>
<accession>A0AAW2WCI2</accession>
<comment type="caution">
    <text evidence="2">The sequence shown here is derived from an EMBL/GenBank/DDBJ whole genome shotgun (WGS) entry which is preliminary data.</text>
</comment>
<dbReference type="Pfam" id="PF00078">
    <property type="entry name" value="RVT_1"/>
    <property type="match status" value="1"/>
</dbReference>
<dbReference type="PANTHER" id="PTHR46890:SF48">
    <property type="entry name" value="RNA-DIRECTED DNA POLYMERASE"/>
    <property type="match status" value="1"/>
</dbReference>
<dbReference type="AlphaFoldDB" id="A0AAW2WCI2"/>
<evidence type="ECO:0000259" key="1">
    <source>
        <dbReference type="Pfam" id="PF00078"/>
    </source>
</evidence>